<protein>
    <submittedName>
        <fullName evidence="1">Uncharacterized protein</fullName>
    </submittedName>
</protein>
<proteinExistence type="predicted"/>
<name>A0ABN7P4R3_TIMPD</name>
<accession>A0ABN7P4R3</accession>
<evidence type="ECO:0000313" key="1">
    <source>
        <dbReference type="EMBL" id="CAG2062854.1"/>
    </source>
</evidence>
<comment type="caution">
    <text evidence="1">The sequence shown here is derived from an EMBL/GenBank/DDBJ whole genome shotgun (WGS) entry which is preliminary data.</text>
</comment>
<organism evidence="1 2">
    <name type="scientific">Timema podura</name>
    <name type="common">Walking stick</name>
    <dbReference type="NCBI Taxonomy" id="61482"/>
    <lineage>
        <taxon>Eukaryota</taxon>
        <taxon>Metazoa</taxon>
        <taxon>Ecdysozoa</taxon>
        <taxon>Arthropoda</taxon>
        <taxon>Hexapoda</taxon>
        <taxon>Insecta</taxon>
        <taxon>Pterygota</taxon>
        <taxon>Neoptera</taxon>
        <taxon>Polyneoptera</taxon>
        <taxon>Phasmatodea</taxon>
        <taxon>Timematodea</taxon>
        <taxon>Timematoidea</taxon>
        <taxon>Timematidae</taxon>
        <taxon>Timema</taxon>
    </lineage>
</organism>
<sequence length="128" mass="14055">MSAEIYFCDIVVEQDCGVPCIRGVLSLCSSHDMTKIRVPVKTCGDTYLTMSLGGMAHFVVDVVMEPVQRPLLLTCGPVLGGLRVGILHHLAHGEHPLREQHHKNLLRLIGRDLNKTSSYALGETPPRS</sequence>
<gene>
    <name evidence="1" type="ORF">TPAB3V08_LOCUS9802</name>
</gene>
<dbReference type="EMBL" id="CAJPIN010022747">
    <property type="protein sequence ID" value="CAG2062854.1"/>
    <property type="molecule type" value="Genomic_DNA"/>
</dbReference>
<reference evidence="1" key="1">
    <citation type="submission" date="2021-03" db="EMBL/GenBank/DDBJ databases">
        <authorList>
            <person name="Tran Van P."/>
        </authorList>
    </citation>
    <scope>NUCLEOTIDE SEQUENCE</scope>
</reference>
<keyword evidence="2" id="KW-1185">Reference proteome</keyword>
<dbReference type="Proteomes" id="UP001153148">
    <property type="component" value="Unassembled WGS sequence"/>
</dbReference>
<evidence type="ECO:0000313" key="2">
    <source>
        <dbReference type="Proteomes" id="UP001153148"/>
    </source>
</evidence>